<evidence type="ECO:0000313" key="11">
    <source>
        <dbReference type="Proteomes" id="UP001085076"/>
    </source>
</evidence>
<sequence>MAPRAHLAIYKVSFKKGKKSTAESSDTLKGIDEAIRDHVDILSMSLGSGPKPLYEDSIAIGSFAAMKTGIVPVAAAGNNGTFKSMLSNDAPWILTVGASTTDRRMRAVVKLGNGEKYYGESAYQPDTSDTQLPLVYPGVKKTQETLSCQAGSMQGFDVKGKIVLCGTGHTDNTEKGEVVKKAGGAGMIVMNQPWQGNTTNADAHVIPTSHVSFKDAWDILTYFESTANPTASITFEGTKVVAPLSPAVSDFSSRGPSLINGGIIKPDIVAPRVNVLAAWPFQLGPNPSPTTPTSKTFRFASGTSMATPHVAGIVALLKNSHPKRSPAAIKSALMTTAYVKDREGKPIADQADGVAPHSPWAPGISTQWQPMILASSMISNTTTMSTTCVALDTLTNKSQPLSAALNSAPR</sequence>
<evidence type="ECO:0000313" key="10">
    <source>
        <dbReference type="EMBL" id="KAJ0984968.1"/>
    </source>
</evidence>
<dbReference type="PROSITE" id="PS51892">
    <property type="entry name" value="SUBTILASE"/>
    <property type="match status" value="1"/>
</dbReference>
<evidence type="ECO:0000256" key="3">
    <source>
        <dbReference type="ARBA" id="ARBA00022729"/>
    </source>
</evidence>
<keyword evidence="4" id="KW-0378">Hydrolase</keyword>
<dbReference type="Pfam" id="PF00082">
    <property type="entry name" value="Peptidase_S8"/>
    <property type="match status" value="1"/>
</dbReference>
<evidence type="ECO:0000256" key="5">
    <source>
        <dbReference type="ARBA" id="ARBA00022825"/>
    </source>
</evidence>
<dbReference type="PROSITE" id="PS00138">
    <property type="entry name" value="SUBTILASE_SER"/>
    <property type="match status" value="1"/>
</dbReference>
<dbReference type="Gene3D" id="3.50.30.30">
    <property type="match status" value="1"/>
</dbReference>
<dbReference type="InterPro" id="IPR046450">
    <property type="entry name" value="PA_dom_sf"/>
</dbReference>
<dbReference type="SUPFAM" id="SSF52025">
    <property type="entry name" value="PA domain"/>
    <property type="match status" value="1"/>
</dbReference>
<dbReference type="InterPro" id="IPR045051">
    <property type="entry name" value="SBT"/>
</dbReference>
<keyword evidence="3" id="KW-0732">Signal</keyword>
<comment type="caution">
    <text evidence="10">The sequence shown here is derived from an EMBL/GenBank/DDBJ whole genome shotgun (WGS) entry which is preliminary data.</text>
</comment>
<dbReference type="Pfam" id="PF02225">
    <property type="entry name" value="PA"/>
    <property type="match status" value="1"/>
</dbReference>
<proteinExistence type="inferred from homology"/>
<dbReference type="SUPFAM" id="SSF52743">
    <property type="entry name" value="Subtilisin-like"/>
    <property type="match status" value="1"/>
</dbReference>
<gene>
    <name evidence="10" type="ORF">J5N97_003324</name>
</gene>
<keyword evidence="5" id="KW-0720">Serine protease</keyword>
<dbReference type="Proteomes" id="UP001085076">
    <property type="component" value="Miscellaneous, Linkage group lg01"/>
</dbReference>
<dbReference type="GO" id="GO:0006508">
    <property type="term" value="P:proteolysis"/>
    <property type="evidence" value="ECO:0007669"/>
    <property type="project" value="UniProtKB-KW"/>
</dbReference>
<feature type="domain" description="PA" evidence="9">
    <location>
        <begin position="131"/>
        <end position="218"/>
    </location>
</feature>
<dbReference type="OrthoDB" id="786316at2759"/>
<keyword evidence="2" id="KW-0645">Protease</keyword>
<feature type="domain" description="Peptidase S8/S53" evidence="8">
    <location>
        <begin position="1"/>
        <end position="350"/>
    </location>
</feature>
<evidence type="ECO:0000259" key="8">
    <source>
        <dbReference type="Pfam" id="PF00082"/>
    </source>
</evidence>
<dbReference type="Gene3D" id="3.40.50.200">
    <property type="entry name" value="Peptidase S8/S53 domain"/>
    <property type="match status" value="1"/>
</dbReference>
<dbReference type="InterPro" id="IPR000209">
    <property type="entry name" value="Peptidase_S8/S53_dom"/>
</dbReference>
<dbReference type="InterPro" id="IPR023828">
    <property type="entry name" value="Peptidase_S8_Ser-AS"/>
</dbReference>
<evidence type="ECO:0000259" key="9">
    <source>
        <dbReference type="Pfam" id="PF02225"/>
    </source>
</evidence>
<comment type="similarity">
    <text evidence="1 7">Belongs to the peptidase S8 family.</text>
</comment>
<protein>
    <submittedName>
        <fullName evidence="10">Uncharacterized protein</fullName>
    </submittedName>
</protein>
<dbReference type="PANTHER" id="PTHR10795">
    <property type="entry name" value="PROPROTEIN CONVERTASE SUBTILISIN/KEXIN"/>
    <property type="match status" value="1"/>
</dbReference>
<evidence type="ECO:0000256" key="2">
    <source>
        <dbReference type="ARBA" id="ARBA00022670"/>
    </source>
</evidence>
<reference evidence="10" key="2">
    <citation type="journal article" date="2022" name="Hortic Res">
        <title>The genome of Dioscorea zingiberensis sheds light on the biosynthesis, origin and evolution of the medicinally important diosgenin saponins.</title>
        <authorList>
            <person name="Li Y."/>
            <person name="Tan C."/>
            <person name="Li Z."/>
            <person name="Guo J."/>
            <person name="Li S."/>
            <person name="Chen X."/>
            <person name="Wang C."/>
            <person name="Dai X."/>
            <person name="Yang H."/>
            <person name="Song W."/>
            <person name="Hou L."/>
            <person name="Xu J."/>
            <person name="Tong Z."/>
            <person name="Xu A."/>
            <person name="Yuan X."/>
            <person name="Wang W."/>
            <person name="Yang Q."/>
            <person name="Chen L."/>
            <person name="Sun Z."/>
            <person name="Wang K."/>
            <person name="Pan B."/>
            <person name="Chen J."/>
            <person name="Bao Y."/>
            <person name="Liu F."/>
            <person name="Qi X."/>
            <person name="Gang D.R."/>
            <person name="Wen J."/>
            <person name="Li J."/>
        </authorList>
    </citation>
    <scope>NUCLEOTIDE SEQUENCE</scope>
    <source>
        <strain evidence="10">Dzin_1.0</strain>
    </source>
</reference>
<evidence type="ECO:0000256" key="1">
    <source>
        <dbReference type="ARBA" id="ARBA00011073"/>
    </source>
</evidence>
<name>A0A9D5D6F5_9LILI</name>
<accession>A0A9D5D6F5</accession>
<reference evidence="10" key="1">
    <citation type="submission" date="2021-03" db="EMBL/GenBank/DDBJ databases">
        <authorList>
            <person name="Li Z."/>
            <person name="Yang C."/>
        </authorList>
    </citation>
    <scope>NUCLEOTIDE SEQUENCE</scope>
    <source>
        <strain evidence="10">Dzin_1.0</strain>
        <tissue evidence="10">Leaf</tissue>
    </source>
</reference>
<dbReference type="EMBL" id="JAGGNH010000001">
    <property type="protein sequence ID" value="KAJ0984968.1"/>
    <property type="molecule type" value="Genomic_DNA"/>
</dbReference>
<dbReference type="InterPro" id="IPR036852">
    <property type="entry name" value="Peptidase_S8/S53_dom_sf"/>
</dbReference>
<dbReference type="CDD" id="cd02120">
    <property type="entry name" value="PA_subtilisin_like"/>
    <property type="match status" value="1"/>
</dbReference>
<evidence type="ECO:0000256" key="6">
    <source>
        <dbReference type="ARBA" id="ARBA00023180"/>
    </source>
</evidence>
<organism evidence="10 11">
    <name type="scientific">Dioscorea zingiberensis</name>
    <dbReference type="NCBI Taxonomy" id="325984"/>
    <lineage>
        <taxon>Eukaryota</taxon>
        <taxon>Viridiplantae</taxon>
        <taxon>Streptophyta</taxon>
        <taxon>Embryophyta</taxon>
        <taxon>Tracheophyta</taxon>
        <taxon>Spermatophyta</taxon>
        <taxon>Magnoliopsida</taxon>
        <taxon>Liliopsida</taxon>
        <taxon>Dioscoreales</taxon>
        <taxon>Dioscoreaceae</taxon>
        <taxon>Dioscorea</taxon>
    </lineage>
</organism>
<comment type="caution">
    <text evidence="7">Lacks conserved residue(s) required for the propagation of feature annotation.</text>
</comment>
<keyword evidence="11" id="KW-1185">Reference proteome</keyword>
<dbReference type="InterPro" id="IPR003137">
    <property type="entry name" value="PA_domain"/>
</dbReference>
<dbReference type="AlphaFoldDB" id="A0A9D5D6F5"/>
<evidence type="ECO:0000256" key="4">
    <source>
        <dbReference type="ARBA" id="ARBA00022801"/>
    </source>
</evidence>
<evidence type="ECO:0000256" key="7">
    <source>
        <dbReference type="PROSITE-ProRule" id="PRU01240"/>
    </source>
</evidence>
<keyword evidence="6" id="KW-0325">Glycoprotein</keyword>
<dbReference type="GO" id="GO:0004252">
    <property type="term" value="F:serine-type endopeptidase activity"/>
    <property type="evidence" value="ECO:0007669"/>
    <property type="project" value="InterPro"/>
</dbReference>
<dbReference type="FunFam" id="3.50.30.30:FF:000005">
    <property type="entry name" value="subtilisin-like protease SBT1.5"/>
    <property type="match status" value="1"/>
</dbReference>